<accession>A0A8H9LDV6</accession>
<proteinExistence type="predicted"/>
<protein>
    <submittedName>
        <fullName evidence="1">Uncharacterized protein</fullName>
    </submittedName>
</protein>
<reference evidence="1" key="2">
    <citation type="submission" date="2020-09" db="EMBL/GenBank/DDBJ databases">
        <authorList>
            <person name="Sun Q."/>
            <person name="Zhou Y."/>
        </authorList>
    </citation>
    <scope>NUCLEOTIDE SEQUENCE</scope>
    <source>
        <strain evidence="1">CGMCC 4.7138</strain>
    </source>
</reference>
<dbReference type="Proteomes" id="UP000653480">
    <property type="component" value="Unassembled WGS sequence"/>
</dbReference>
<evidence type="ECO:0000313" key="1">
    <source>
        <dbReference type="EMBL" id="GGO32663.1"/>
    </source>
</evidence>
<comment type="caution">
    <text evidence="1">The sequence shown here is derived from an EMBL/GenBank/DDBJ whole genome shotgun (WGS) entry which is preliminary data.</text>
</comment>
<reference evidence="1" key="1">
    <citation type="journal article" date="2014" name="Int. J. Syst. Evol. Microbiol.">
        <title>Complete genome sequence of Corynebacterium casei LMG S-19264T (=DSM 44701T), isolated from a smear-ripened cheese.</title>
        <authorList>
            <consortium name="US DOE Joint Genome Institute (JGI-PGF)"/>
            <person name="Walter F."/>
            <person name="Albersmeier A."/>
            <person name="Kalinowski J."/>
            <person name="Ruckert C."/>
        </authorList>
    </citation>
    <scope>NUCLEOTIDE SEQUENCE</scope>
    <source>
        <strain evidence="1">CGMCC 4.7138</strain>
    </source>
</reference>
<gene>
    <name evidence="1" type="ORF">GCM10011574_72110</name>
</gene>
<organism evidence="1 2">
    <name type="scientific">Microbispora bryophytorum</name>
    <dbReference type="NCBI Taxonomy" id="1460882"/>
    <lineage>
        <taxon>Bacteria</taxon>
        <taxon>Bacillati</taxon>
        <taxon>Actinomycetota</taxon>
        <taxon>Actinomycetes</taxon>
        <taxon>Streptosporangiales</taxon>
        <taxon>Streptosporangiaceae</taxon>
        <taxon>Microbispora</taxon>
    </lineage>
</organism>
<evidence type="ECO:0000313" key="2">
    <source>
        <dbReference type="Proteomes" id="UP000653480"/>
    </source>
</evidence>
<dbReference type="AlphaFoldDB" id="A0A8H9LDV6"/>
<sequence length="40" mass="4283">MGDCEAVTLVIVESLVKYHSGRFGRLTRARESGWGTVSGG</sequence>
<dbReference type="EMBL" id="BMMN01000039">
    <property type="protein sequence ID" value="GGO32663.1"/>
    <property type="molecule type" value="Genomic_DNA"/>
</dbReference>
<name>A0A8H9LDV6_9ACTN</name>
<keyword evidence="2" id="KW-1185">Reference proteome</keyword>